<feature type="region of interest" description="Disordered" evidence="9">
    <location>
        <begin position="228"/>
        <end position="255"/>
    </location>
</feature>
<dbReference type="Pfam" id="PF23769">
    <property type="entry name" value="Beta-prop_WDR75_2nd"/>
    <property type="match status" value="1"/>
</dbReference>
<keyword evidence="6" id="KW-0804">Transcription</keyword>
<dbReference type="InterPro" id="IPR011047">
    <property type="entry name" value="Quinoprotein_ADH-like_sf"/>
</dbReference>
<dbReference type="SUPFAM" id="SSF50978">
    <property type="entry name" value="WD40 repeat-like"/>
    <property type="match status" value="1"/>
</dbReference>
<dbReference type="GO" id="GO:0032040">
    <property type="term" value="C:small-subunit processome"/>
    <property type="evidence" value="ECO:0007669"/>
    <property type="project" value="InterPro"/>
</dbReference>
<dbReference type="InterPro" id="IPR029063">
    <property type="entry name" value="SAM-dependent_MTases_sf"/>
</dbReference>
<dbReference type="InterPro" id="IPR057644">
    <property type="entry name" value="Beta-prop_WDR75_2nd"/>
</dbReference>
<evidence type="ECO:0000256" key="7">
    <source>
        <dbReference type="ARBA" id="ARBA00023242"/>
    </source>
</evidence>
<dbReference type="GO" id="GO:2000234">
    <property type="term" value="P:positive regulation of rRNA processing"/>
    <property type="evidence" value="ECO:0007669"/>
    <property type="project" value="TreeGrafter"/>
</dbReference>
<evidence type="ECO:0000256" key="2">
    <source>
        <dbReference type="ARBA" id="ARBA00022517"/>
    </source>
</evidence>
<dbReference type="OrthoDB" id="4096at2759"/>
<evidence type="ECO:0000256" key="10">
    <source>
        <dbReference type="SAM" id="SignalP"/>
    </source>
</evidence>
<evidence type="ECO:0000313" key="14">
    <source>
        <dbReference type="Proteomes" id="UP000283269"/>
    </source>
</evidence>
<feature type="region of interest" description="Disordered" evidence="9">
    <location>
        <begin position="1484"/>
        <end position="1519"/>
    </location>
</feature>
<evidence type="ECO:0000259" key="12">
    <source>
        <dbReference type="Pfam" id="PF23769"/>
    </source>
</evidence>
<dbReference type="Proteomes" id="UP000283269">
    <property type="component" value="Unassembled WGS sequence"/>
</dbReference>
<evidence type="ECO:0008006" key="15">
    <source>
        <dbReference type="Google" id="ProtNLM"/>
    </source>
</evidence>
<dbReference type="Gene3D" id="2.130.10.10">
    <property type="entry name" value="YVTN repeat-like/Quinoprotein amine dehydrogenase"/>
    <property type="match status" value="3"/>
</dbReference>
<keyword evidence="4 8" id="KW-0853">WD repeat</keyword>
<dbReference type="SMART" id="SM00320">
    <property type="entry name" value="WD40"/>
    <property type="match status" value="6"/>
</dbReference>
<keyword evidence="7" id="KW-0539">Nucleus</keyword>
<organism evidence="13 14">
    <name type="scientific">Psilocybe cyanescens</name>
    <dbReference type="NCBI Taxonomy" id="93625"/>
    <lineage>
        <taxon>Eukaryota</taxon>
        <taxon>Fungi</taxon>
        <taxon>Dikarya</taxon>
        <taxon>Basidiomycota</taxon>
        <taxon>Agaricomycotina</taxon>
        <taxon>Agaricomycetes</taxon>
        <taxon>Agaricomycetidae</taxon>
        <taxon>Agaricales</taxon>
        <taxon>Agaricineae</taxon>
        <taxon>Strophariaceae</taxon>
        <taxon>Psilocybe</taxon>
    </lineage>
</organism>
<dbReference type="PANTHER" id="PTHR44215">
    <property type="entry name" value="WD REPEAT-CONTAINING PROTEIN 75"/>
    <property type="match status" value="1"/>
</dbReference>
<comment type="caution">
    <text evidence="13">The sequence shown here is derived from an EMBL/GenBank/DDBJ whole genome shotgun (WGS) entry which is preliminary data.</text>
</comment>
<dbReference type="GO" id="GO:0045943">
    <property type="term" value="P:positive regulation of transcription by RNA polymerase I"/>
    <property type="evidence" value="ECO:0007669"/>
    <property type="project" value="InterPro"/>
</dbReference>
<keyword evidence="3" id="KW-0698">rRNA processing</keyword>
<feature type="repeat" description="WD" evidence="8">
    <location>
        <begin position="821"/>
        <end position="845"/>
    </location>
</feature>
<evidence type="ECO:0000256" key="8">
    <source>
        <dbReference type="PROSITE-ProRule" id="PRU00221"/>
    </source>
</evidence>
<dbReference type="CDD" id="cd02440">
    <property type="entry name" value="AdoMet_MTases"/>
    <property type="match status" value="1"/>
</dbReference>
<accession>A0A409WVZ3</accession>
<comment type="subcellular location">
    <subcellularLocation>
        <location evidence="1">Nucleus</location>
        <location evidence="1">Nucleolus</location>
    </subcellularLocation>
</comment>
<dbReference type="InterPro" id="IPR041698">
    <property type="entry name" value="Methyltransf_25"/>
</dbReference>
<dbReference type="SUPFAM" id="SSF53335">
    <property type="entry name" value="S-adenosyl-L-methionine-dependent methyltransferases"/>
    <property type="match status" value="1"/>
</dbReference>
<feature type="region of interest" description="Disordered" evidence="9">
    <location>
        <begin position="552"/>
        <end position="611"/>
    </location>
</feature>
<dbReference type="EMBL" id="NHYD01003113">
    <property type="protein sequence ID" value="PPQ82641.1"/>
    <property type="molecule type" value="Genomic_DNA"/>
</dbReference>
<dbReference type="Pfam" id="PF23869">
    <property type="entry name" value="Beta-prop_WDR75_1st"/>
    <property type="match status" value="1"/>
</dbReference>
<dbReference type="InParanoid" id="A0A409WVZ3"/>
<reference evidence="13 14" key="1">
    <citation type="journal article" date="2018" name="Evol. Lett.">
        <title>Horizontal gene cluster transfer increased hallucinogenic mushroom diversity.</title>
        <authorList>
            <person name="Reynolds H.T."/>
            <person name="Vijayakumar V."/>
            <person name="Gluck-Thaler E."/>
            <person name="Korotkin H.B."/>
            <person name="Matheny P.B."/>
            <person name="Slot J.C."/>
        </authorList>
    </citation>
    <scope>NUCLEOTIDE SEQUENCE [LARGE SCALE GENOMIC DNA]</scope>
    <source>
        <strain evidence="13 14">2631</strain>
    </source>
</reference>
<evidence type="ECO:0000313" key="13">
    <source>
        <dbReference type="EMBL" id="PPQ82641.1"/>
    </source>
</evidence>
<dbReference type="InterPro" id="IPR001680">
    <property type="entry name" value="WD40_rpt"/>
</dbReference>
<dbReference type="InterPro" id="IPR015943">
    <property type="entry name" value="WD40/YVTN_repeat-like_dom_sf"/>
</dbReference>
<dbReference type="GO" id="GO:0003723">
    <property type="term" value="F:RNA binding"/>
    <property type="evidence" value="ECO:0007669"/>
    <property type="project" value="InterPro"/>
</dbReference>
<keyword evidence="14" id="KW-1185">Reference proteome</keyword>
<evidence type="ECO:0000259" key="11">
    <source>
        <dbReference type="Pfam" id="PF13649"/>
    </source>
</evidence>
<feature type="compositionally biased region" description="Low complexity" evidence="9">
    <location>
        <begin position="230"/>
        <end position="245"/>
    </location>
</feature>
<proteinExistence type="predicted"/>
<keyword evidence="5" id="KW-0677">Repeat</keyword>
<feature type="domain" description="WD repeat-containing protein 75 second beta-propeller" evidence="12">
    <location>
        <begin position="983"/>
        <end position="1242"/>
    </location>
</feature>
<feature type="repeat" description="WD" evidence="8">
    <location>
        <begin position="868"/>
        <end position="909"/>
    </location>
</feature>
<dbReference type="GO" id="GO:0006364">
    <property type="term" value="P:rRNA processing"/>
    <property type="evidence" value="ECO:0007669"/>
    <property type="project" value="UniProtKB-KW"/>
</dbReference>
<evidence type="ECO:0000256" key="5">
    <source>
        <dbReference type="ARBA" id="ARBA00022737"/>
    </source>
</evidence>
<feature type="compositionally biased region" description="Low complexity" evidence="9">
    <location>
        <begin position="1490"/>
        <end position="1510"/>
    </location>
</feature>
<dbReference type="InterPro" id="IPR053826">
    <property type="entry name" value="WDR75"/>
</dbReference>
<feature type="domain" description="Methyltransferase" evidence="11">
    <location>
        <begin position="104"/>
        <end position="195"/>
    </location>
</feature>
<sequence length="1519" mass="168559">MTIVFSVCLLATSVMNPPPSPPVSYSTASTSFSSGHTEGKRYKRRKDFQYKYGQRHHSYDNEKAPYPLSYDRKVLELESFDNILAQYLQGSCSFAPLEELPSRVLDLGCGTGTWIISAAKEWTDCDFIGFDLVDIQIPLKILEPSLANRIEWRHGNFLTTKLPFEDDEFDHIHIQGIALGVPENKEISRVLRSGGTVEMIEEDALFPTLPRWFTTALRSRPLRAHSARFPESSSHVPASPSSLAPDTLDSDTTPSHDHALLESLYQHVTLGPLLSFPMPPLAPLQPLPPQIITSYMVEPNLDVNESQPVTIVAPSLRPASISFSSSMSTVGSSVDPNIKLSRTRTASAPLSFYPRNSILLSESSLSEPLRSDDYVTNPPYRFMVENSTTESEVVTLPPGFLFPKDRLESLSDRSLAMHLYRSNQAILACQEAMWEELKDRIRNRKAELLPFGWEDDVELEELQSRKKFERLIERYRTDMQARVSLWYSLNTLGWPIPTREPLSKAELIEEERMRESMMQARKQSTLEELEMPCRSIRVLTVNDDLGRLERPHQMAASTSKPSKSDAAALTQKDTQKSSNKGKGKENTSKSTPVSIRAEPWEGRGWDDDTPWNWASLTDPSSSRIPPIFTKDGSYFFSPVGSTVKIYSSTTGLVVSTLTAPSSGKENVNTDMITSAIINPQNAFQLITATLDGRVMIWDFVNATLLQTINVGQPIHFMCAHKQFMGHVFVAASRHRKKSAIHELNSNIIDNNAVILKVSLKLSDHTSQPCGIVPVGKTRFPTGLSISPNGAWLVATAGHKVYVAKTDSLSLGFTKYVSPEKLTCLAFHPSEEYFATGDEKGVIRLWYCLNDNLAINVRDVEKRTQTRPFHWHAHAVSSVSFTTNGAYLLSGGEEAVLVIWQLETGKKEFIPRLGAPISTISISRPANGEEEYLLGLVDATYIFVSSASLKINRSYSRIKIDPAVSHEPTSSSKLNIAPIAVQRLTSTLVLPSSHPSSLQMYSLPASSLLSELEVSPSNRVSRRDDKPVIPSTVEKVVISESGYWMATIDTREGDPGFRPEVYLKIWSWDSKHESWALNTRVDRPHGTHKITDISFSPSALGGKPMYLTTTGKDGQIKVWKLSNQQMPLGQSEAWISYATLNFRSEIPGTVSWAPDASLFAVSVGAHIALYDPVSRSLRQTLTTPECGIIHSAHFIGTDGRYALASGTNSLVVWDLIRSQVAWQTLTPLAIDKIVPHQKEATFAVFHAPDLDGEEYRTKIALFSVSSSTPTSIRSVPFGLRNVIWASFQNRSGYSLVGVTYTWRVVMIGDSQPVFKDGGFSARAMNFEPQQQKRTIFQDMFGVSAFADSTAELPQTAFIQRKASENHVFGDPVFLAPSLDVLFGSFVKPFLVVRPTRETTTLDSQEELVEEDIVMESEVDIPAVHTSRVPIPGEMDAFIKLFKTPLSNPLSEDTPTLLSKTVPKINGVRPKETSSNGQSVELSAVKAKLSQTPKKPSHVVVSPSPSSTLLSISKKRKKVSS</sequence>
<dbReference type="PROSITE" id="PS50082">
    <property type="entry name" value="WD_REPEATS_2"/>
    <property type="match status" value="3"/>
</dbReference>
<feature type="signal peptide" evidence="10">
    <location>
        <begin position="1"/>
        <end position="15"/>
    </location>
</feature>
<protein>
    <recommendedName>
        <fullName evidence="15">Methyltransferase domain-containing protein</fullName>
    </recommendedName>
</protein>
<gene>
    <name evidence="13" type="ORF">CVT25_007570</name>
</gene>
<evidence type="ECO:0000256" key="9">
    <source>
        <dbReference type="SAM" id="MobiDB-lite"/>
    </source>
</evidence>
<dbReference type="PROSITE" id="PS50294">
    <property type="entry name" value="WD_REPEATS_REGION"/>
    <property type="match status" value="1"/>
</dbReference>
<dbReference type="InterPro" id="IPR036322">
    <property type="entry name" value="WD40_repeat_dom_sf"/>
</dbReference>
<dbReference type="STRING" id="93625.A0A409WVZ3"/>
<evidence type="ECO:0000256" key="1">
    <source>
        <dbReference type="ARBA" id="ARBA00004604"/>
    </source>
</evidence>
<keyword evidence="2" id="KW-0690">Ribosome biogenesis</keyword>
<evidence type="ECO:0000256" key="4">
    <source>
        <dbReference type="ARBA" id="ARBA00022574"/>
    </source>
</evidence>
<evidence type="ECO:0000256" key="3">
    <source>
        <dbReference type="ARBA" id="ARBA00022552"/>
    </source>
</evidence>
<dbReference type="Gene3D" id="3.40.50.150">
    <property type="entry name" value="Vaccinia Virus protein VP39"/>
    <property type="match status" value="1"/>
</dbReference>
<feature type="repeat" description="WD" evidence="8">
    <location>
        <begin position="685"/>
        <end position="707"/>
    </location>
</feature>
<keyword evidence="10" id="KW-0732">Signal</keyword>
<dbReference type="PANTHER" id="PTHR44215:SF1">
    <property type="entry name" value="WD REPEAT-CONTAINING PROTEIN 75"/>
    <property type="match status" value="1"/>
</dbReference>
<dbReference type="SUPFAM" id="SSF50998">
    <property type="entry name" value="Quinoprotein alcohol dehydrogenase-like"/>
    <property type="match status" value="1"/>
</dbReference>
<evidence type="ECO:0000256" key="6">
    <source>
        <dbReference type="ARBA" id="ARBA00023163"/>
    </source>
</evidence>
<name>A0A409WVZ3_PSICY</name>
<feature type="chain" id="PRO_5019312326" description="Methyltransferase domain-containing protein" evidence="10">
    <location>
        <begin position="16"/>
        <end position="1519"/>
    </location>
</feature>
<dbReference type="Pfam" id="PF13649">
    <property type="entry name" value="Methyltransf_25"/>
    <property type="match status" value="1"/>
</dbReference>